<evidence type="ECO:0000313" key="2">
    <source>
        <dbReference type="EMBL" id="KAJ1113210.1"/>
    </source>
</evidence>
<evidence type="ECO:0000313" key="3">
    <source>
        <dbReference type="Proteomes" id="UP001066276"/>
    </source>
</evidence>
<name>A0AAV7NK61_PLEWA</name>
<evidence type="ECO:0000256" key="1">
    <source>
        <dbReference type="SAM" id="MobiDB-lite"/>
    </source>
</evidence>
<proteinExistence type="predicted"/>
<comment type="caution">
    <text evidence="2">The sequence shown here is derived from an EMBL/GenBank/DDBJ whole genome shotgun (WGS) entry which is preliminary data.</text>
</comment>
<dbReference type="Proteomes" id="UP001066276">
    <property type="component" value="Chromosome 8"/>
</dbReference>
<sequence>MAAAITSPLGSPLSIVSTPKRTRRTEGQIAPINRIGFKRIKYTRNLSYRDADWGRQMASGHQGHMAAAITSPLGSPLSIVSTPKRTRRTEGQIAPINRIGFKRIKYTRNLSYRDADWGRQMASGRQGHMAAAITSPLGSPLSIVSTPKRTRRTEGQIAPINRIGFKRIKYTRNLSYRDADWGRQMASGHQGHVSALPTRCMRVRDRLQDEVCK</sequence>
<feature type="region of interest" description="Disordered" evidence="1">
    <location>
        <begin position="1"/>
        <end position="23"/>
    </location>
</feature>
<reference evidence="2" key="1">
    <citation type="journal article" date="2022" name="bioRxiv">
        <title>Sequencing and chromosome-scale assembly of the giantPleurodeles waltlgenome.</title>
        <authorList>
            <person name="Brown T."/>
            <person name="Elewa A."/>
            <person name="Iarovenko S."/>
            <person name="Subramanian E."/>
            <person name="Araus A.J."/>
            <person name="Petzold A."/>
            <person name="Susuki M."/>
            <person name="Suzuki K.-i.T."/>
            <person name="Hayashi T."/>
            <person name="Toyoda A."/>
            <person name="Oliveira C."/>
            <person name="Osipova E."/>
            <person name="Leigh N.D."/>
            <person name="Simon A."/>
            <person name="Yun M.H."/>
        </authorList>
    </citation>
    <scope>NUCLEOTIDE SEQUENCE</scope>
    <source>
        <strain evidence="2">20211129_DDA</strain>
        <tissue evidence="2">Liver</tissue>
    </source>
</reference>
<dbReference type="EMBL" id="JANPWB010000012">
    <property type="protein sequence ID" value="KAJ1113210.1"/>
    <property type="molecule type" value="Genomic_DNA"/>
</dbReference>
<gene>
    <name evidence="2" type="ORF">NDU88_001465</name>
</gene>
<organism evidence="2 3">
    <name type="scientific">Pleurodeles waltl</name>
    <name type="common">Iberian ribbed newt</name>
    <dbReference type="NCBI Taxonomy" id="8319"/>
    <lineage>
        <taxon>Eukaryota</taxon>
        <taxon>Metazoa</taxon>
        <taxon>Chordata</taxon>
        <taxon>Craniata</taxon>
        <taxon>Vertebrata</taxon>
        <taxon>Euteleostomi</taxon>
        <taxon>Amphibia</taxon>
        <taxon>Batrachia</taxon>
        <taxon>Caudata</taxon>
        <taxon>Salamandroidea</taxon>
        <taxon>Salamandridae</taxon>
        <taxon>Pleurodelinae</taxon>
        <taxon>Pleurodeles</taxon>
    </lineage>
</organism>
<keyword evidence="3" id="KW-1185">Reference proteome</keyword>
<accession>A0AAV7NK61</accession>
<dbReference type="AlphaFoldDB" id="A0AAV7NK61"/>
<protein>
    <submittedName>
        <fullName evidence="2">Uncharacterized protein</fullName>
    </submittedName>
</protein>